<dbReference type="CDD" id="cd00761">
    <property type="entry name" value="Glyco_tranf_GTA_type"/>
    <property type="match status" value="1"/>
</dbReference>
<dbReference type="AlphaFoldDB" id="A0A425B0T3"/>
<reference evidence="2 3" key="1">
    <citation type="submission" date="2017-09" db="EMBL/GenBank/DDBJ databases">
        <title>Phenotypic and genotypic characterization of Colombian isolates of Neisseria meningitidis recovered from invasive disease.</title>
        <authorList>
            <person name="Duarte C."/>
            <person name="Gabastou J.M."/>
            <person name="Moreno J."/>
        </authorList>
    </citation>
    <scope>NUCLEOTIDE SEQUENCE [LARGE SCALE GENOMIC DNA]</scope>
    <source>
        <strain evidence="2 3">INS-Nm1012</strain>
    </source>
</reference>
<name>A0A425B0T3_NEIME</name>
<dbReference type="PANTHER" id="PTHR43685:SF10">
    <property type="entry name" value="LACTO-N-NEOTETRAOSE BIOSYNTHESIS GLYCOSYL TRANSFERASE LGTA"/>
    <property type="match status" value="1"/>
</dbReference>
<dbReference type="Proteomes" id="UP000283666">
    <property type="component" value="Unassembled WGS sequence"/>
</dbReference>
<dbReference type="PANTHER" id="PTHR43685">
    <property type="entry name" value="GLYCOSYLTRANSFERASE"/>
    <property type="match status" value="1"/>
</dbReference>
<keyword evidence="2" id="KW-0808">Transferase</keyword>
<proteinExistence type="predicted"/>
<dbReference type="RefSeq" id="WP_079763565.1">
    <property type="nucleotide sequence ID" value="NZ_FEPS01000014.1"/>
</dbReference>
<organism evidence="2 3">
    <name type="scientific">Neisseria meningitidis</name>
    <dbReference type="NCBI Taxonomy" id="487"/>
    <lineage>
        <taxon>Bacteria</taxon>
        <taxon>Pseudomonadati</taxon>
        <taxon>Pseudomonadota</taxon>
        <taxon>Betaproteobacteria</taxon>
        <taxon>Neisseriales</taxon>
        <taxon>Neisseriaceae</taxon>
        <taxon>Neisseria</taxon>
    </lineage>
</organism>
<evidence type="ECO:0000313" key="3">
    <source>
        <dbReference type="Proteomes" id="UP000283666"/>
    </source>
</evidence>
<sequence>MPSEAFRRHRAYRENKLQPLVSVLICAYNVEKYFAQSLAAVVNQTWRNLDILIVDDGSTDGTLAIARRFQEQDGRIRILAQPRNSGLIPSLNIGLDELAKSGGGKYIARTDADDIAAPDWIEKIVGEMEKDRSIIAMGAWLEVLSEEKDGNRLARHHEHGKIWKKPTQHEDIAAFFPFGNPIHNNTMIMRRSVIDGGLRYNTERDWAEDYQFWYDVSKLGRLAYYPEALVKYRLHANQVSSKHSVRQHEIAQGIQKTARNDFLQSMGFKTRFDSLEYRQTKAAAYELLEKDLPEEDFERARRFLYQCFKRADTPPARAWLDFAADGRMRRLFTLRQYFSILHRLIKNRRQARSDSAGKEQEI</sequence>
<dbReference type="InterPro" id="IPR029044">
    <property type="entry name" value="Nucleotide-diphossugar_trans"/>
</dbReference>
<evidence type="ECO:0000313" key="2">
    <source>
        <dbReference type="EMBL" id="RQK76970.1"/>
    </source>
</evidence>
<dbReference type="Pfam" id="PF00535">
    <property type="entry name" value="Glycos_transf_2"/>
    <property type="match status" value="1"/>
</dbReference>
<dbReference type="InterPro" id="IPR050834">
    <property type="entry name" value="Glycosyltransf_2"/>
</dbReference>
<gene>
    <name evidence="2" type="ORF">COH52_10340</name>
</gene>
<dbReference type="InterPro" id="IPR001173">
    <property type="entry name" value="Glyco_trans_2-like"/>
</dbReference>
<dbReference type="GO" id="GO:0016740">
    <property type="term" value="F:transferase activity"/>
    <property type="evidence" value="ECO:0007669"/>
    <property type="project" value="UniProtKB-KW"/>
</dbReference>
<comment type="caution">
    <text evidence="2">The sequence shown here is derived from an EMBL/GenBank/DDBJ whole genome shotgun (WGS) entry which is preliminary data.</text>
</comment>
<dbReference type="SUPFAM" id="SSF53448">
    <property type="entry name" value="Nucleotide-diphospho-sugar transferases"/>
    <property type="match status" value="1"/>
</dbReference>
<feature type="domain" description="Glycosyltransferase 2-like" evidence="1">
    <location>
        <begin position="22"/>
        <end position="193"/>
    </location>
</feature>
<dbReference type="Gene3D" id="3.90.550.10">
    <property type="entry name" value="Spore Coat Polysaccharide Biosynthesis Protein SpsA, Chain A"/>
    <property type="match status" value="1"/>
</dbReference>
<evidence type="ECO:0000259" key="1">
    <source>
        <dbReference type="Pfam" id="PF00535"/>
    </source>
</evidence>
<dbReference type="EMBL" id="NWZY01000033">
    <property type="protein sequence ID" value="RQK76970.1"/>
    <property type="molecule type" value="Genomic_DNA"/>
</dbReference>
<accession>A0A425B0T3</accession>
<protein>
    <submittedName>
        <fullName evidence="2">Glycosyltransferase family 2 protein</fullName>
    </submittedName>
</protein>